<feature type="transmembrane region" description="Helical" evidence="1">
    <location>
        <begin position="101"/>
        <end position="130"/>
    </location>
</feature>
<reference evidence="3 4" key="1">
    <citation type="submission" date="2019-02" db="EMBL/GenBank/DDBJ databases">
        <title>Deep-cultivation of Planctomycetes and their phenomic and genomic characterization uncovers novel biology.</title>
        <authorList>
            <person name="Wiegand S."/>
            <person name="Jogler M."/>
            <person name="Boedeker C."/>
            <person name="Pinto D."/>
            <person name="Vollmers J."/>
            <person name="Rivas-Marin E."/>
            <person name="Kohn T."/>
            <person name="Peeters S.H."/>
            <person name="Heuer A."/>
            <person name="Rast P."/>
            <person name="Oberbeckmann S."/>
            <person name="Bunk B."/>
            <person name="Jeske O."/>
            <person name="Meyerdierks A."/>
            <person name="Storesund J.E."/>
            <person name="Kallscheuer N."/>
            <person name="Luecker S."/>
            <person name="Lage O.M."/>
            <person name="Pohl T."/>
            <person name="Merkel B.J."/>
            <person name="Hornburger P."/>
            <person name="Mueller R.-W."/>
            <person name="Bruemmer F."/>
            <person name="Labrenz M."/>
            <person name="Spormann A.M."/>
            <person name="Op Den Camp H."/>
            <person name="Overmann J."/>
            <person name="Amann R."/>
            <person name="Jetten M.S.M."/>
            <person name="Mascher T."/>
            <person name="Medema M.H."/>
            <person name="Devos D.P."/>
            <person name="Kaster A.-K."/>
            <person name="Ovreas L."/>
            <person name="Rohde M."/>
            <person name="Galperin M.Y."/>
            <person name="Jogler C."/>
        </authorList>
    </citation>
    <scope>NUCLEOTIDE SEQUENCE [LARGE SCALE GENOMIC DNA]</scope>
    <source>
        <strain evidence="3 4">Pla123a</strain>
    </source>
</reference>
<feature type="domain" description="DUF1468" evidence="2">
    <location>
        <begin position="13"/>
        <end position="163"/>
    </location>
</feature>
<evidence type="ECO:0000313" key="4">
    <source>
        <dbReference type="Proteomes" id="UP000318478"/>
    </source>
</evidence>
<sequence>MVAIAKKHQVVFIVAIAALGAGSAFMLLADSGPSGRIRRVDESSLPLRPAHLPAAALLVVSAGSLLLLLERRPAKGASQEQESSAEADASESSRCGVISNIAVTVAYVISLPLVGFVISSTACITAISWVLGIRDIRWLVIAPLSFVVLIWGVFHGLLAMPLP</sequence>
<gene>
    <name evidence="3" type="ORF">Pla123a_43680</name>
</gene>
<evidence type="ECO:0000256" key="1">
    <source>
        <dbReference type="SAM" id="Phobius"/>
    </source>
</evidence>
<dbReference type="EMBL" id="SJPO01000013">
    <property type="protein sequence ID" value="TWT66939.1"/>
    <property type="molecule type" value="Genomic_DNA"/>
</dbReference>
<feature type="transmembrane region" description="Helical" evidence="1">
    <location>
        <begin position="53"/>
        <end position="69"/>
    </location>
</feature>
<organism evidence="3 4">
    <name type="scientific">Posidoniimonas polymericola</name>
    <dbReference type="NCBI Taxonomy" id="2528002"/>
    <lineage>
        <taxon>Bacteria</taxon>
        <taxon>Pseudomonadati</taxon>
        <taxon>Planctomycetota</taxon>
        <taxon>Planctomycetia</taxon>
        <taxon>Pirellulales</taxon>
        <taxon>Lacipirellulaceae</taxon>
        <taxon>Posidoniimonas</taxon>
    </lineage>
</organism>
<evidence type="ECO:0000313" key="3">
    <source>
        <dbReference type="EMBL" id="TWT66939.1"/>
    </source>
</evidence>
<dbReference type="Proteomes" id="UP000318478">
    <property type="component" value="Unassembled WGS sequence"/>
</dbReference>
<dbReference type="InterPro" id="IPR009936">
    <property type="entry name" value="DUF1468"/>
</dbReference>
<name>A0A5C5XWQ2_9BACT</name>
<dbReference type="Pfam" id="PF07331">
    <property type="entry name" value="TctB"/>
    <property type="match status" value="1"/>
</dbReference>
<keyword evidence="1" id="KW-0812">Transmembrane</keyword>
<accession>A0A5C5XWQ2</accession>
<keyword evidence="1" id="KW-0472">Membrane</keyword>
<keyword evidence="1" id="KW-1133">Transmembrane helix</keyword>
<comment type="caution">
    <text evidence="3">The sequence shown here is derived from an EMBL/GenBank/DDBJ whole genome shotgun (WGS) entry which is preliminary data.</text>
</comment>
<evidence type="ECO:0000259" key="2">
    <source>
        <dbReference type="Pfam" id="PF07331"/>
    </source>
</evidence>
<dbReference type="RefSeq" id="WP_146590882.1">
    <property type="nucleotide sequence ID" value="NZ_SJPO01000013.1"/>
</dbReference>
<proteinExistence type="predicted"/>
<keyword evidence="4" id="KW-1185">Reference proteome</keyword>
<feature type="transmembrane region" description="Helical" evidence="1">
    <location>
        <begin position="136"/>
        <end position="158"/>
    </location>
</feature>
<dbReference type="AlphaFoldDB" id="A0A5C5XWQ2"/>
<protein>
    <submittedName>
        <fullName evidence="3">Tripartite tricarboxylate transporter TctB family protein</fullName>
    </submittedName>
</protein>